<keyword evidence="3" id="KW-1185">Reference proteome</keyword>
<dbReference type="PANTHER" id="PTHR41252:SF1">
    <property type="entry name" value="BLR2505 PROTEIN"/>
    <property type="match status" value="1"/>
</dbReference>
<dbReference type="RefSeq" id="WP_154757136.1">
    <property type="nucleotide sequence ID" value="NZ_WMBA01000016.1"/>
</dbReference>
<dbReference type="OrthoDB" id="3574881at2"/>
<protein>
    <submittedName>
        <fullName evidence="2">Nuclear transport factor 2 family protein</fullName>
    </submittedName>
</protein>
<dbReference type="InterPro" id="IPR037401">
    <property type="entry name" value="SnoaL-like"/>
</dbReference>
<feature type="domain" description="SnoaL-like" evidence="1">
    <location>
        <begin position="36"/>
        <end position="132"/>
    </location>
</feature>
<dbReference type="PANTHER" id="PTHR41252">
    <property type="entry name" value="BLR2505 PROTEIN"/>
    <property type="match status" value="1"/>
</dbReference>
<dbReference type="InterPro" id="IPR032710">
    <property type="entry name" value="NTF2-like_dom_sf"/>
</dbReference>
<accession>A0A6N7YPK6</accession>
<proteinExistence type="predicted"/>
<evidence type="ECO:0000259" key="1">
    <source>
        <dbReference type="Pfam" id="PF12680"/>
    </source>
</evidence>
<dbReference type="EMBL" id="WMBA01000016">
    <property type="protein sequence ID" value="MTD54935.1"/>
    <property type="molecule type" value="Genomic_DNA"/>
</dbReference>
<evidence type="ECO:0000313" key="3">
    <source>
        <dbReference type="Proteomes" id="UP000440096"/>
    </source>
</evidence>
<organism evidence="2 3">
    <name type="scientific">Amycolatopsis pithecellobii</name>
    <dbReference type="NCBI Taxonomy" id="664692"/>
    <lineage>
        <taxon>Bacteria</taxon>
        <taxon>Bacillati</taxon>
        <taxon>Actinomycetota</taxon>
        <taxon>Actinomycetes</taxon>
        <taxon>Pseudonocardiales</taxon>
        <taxon>Pseudonocardiaceae</taxon>
        <taxon>Amycolatopsis</taxon>
    </lineage>
</organism>
<sequence length="149" mass="16313">MTEQHSESGFGNHRAALESFYAEEVKYVAAGGARAGADFAGMAAHLHPDVVVHQGPSVPYPGDWQGIAGLERFFAVFSDTWLSLDLSETKYFEGETGVAISLRMRATARRTGKTVDTRIGQFLTFDHGLIRDFTVFYLDPVQVGEATLP</sequence>
<dbReference type="Proteomes" id="UP000440096">
    <property type="component" value="Unassembled WGS sequence"/>
</dbReference>
<gene>
    <name evidence="2" type="ORF">GKO32_13240</name>
</gene>
<dbReference type="Pfam" id="PF12680">
    <property type="entry name" value="SnoaL_2"/>
    <property type="match status" value="1"/>
</dbReference>
<comment type="caution">
    <text evidence="2">The sequence shown here is derived from an EMBL/GenBank/DDBJ whole genome shotgun (WGS) entry which is preliminary data.</text>
</comment>
<reference evidence="2 3" key="1">
    <citation type="submission" date="2019-11" db="EMBL/GenBank/DDBJ databases">
        <title>Draft genome of Amycolatopsis RM579.</title>
        <authorList>
            <person name="Duangmal K."/>
            <person name="Mingma R."/>
        </authorList>
    </citation>
    <scope>NUCLEOTIDE SEQUENCE [LARGE SCALE GENOMIC DNA]</scope>
    <source>
        <strain evidence="2 3">RM579</strain>
    </source>
</reference>
<evidence type="ECO:0000313" key="2">
    <source>
        <dbReference type="EMBL" id="MTD54935.1"/>
    </source>
</evidence>
<dbReference type="Gene3D" id="3.10.450.50">
    <property type="match status" value="1"/>
</dbReference>
<dbReference type="AlphaFoldDB" id="A0A6N7YPK6"/>
<name>A0A6N7YPK6_9PSEU</name>
<dbReference type="SUPFAM" id="SSF54427">
    <property type="entry name" value="NTF2-like"/>
    <property type="match status" value="1"/>
</dbReference>